<dbReference type="PANTHER" id="PTHR13395">
    <property type="entry name" value="SISTER CHROMATID COHESION PROTEIN DCC1-RELATED"/>
    <property type="match status" value="1"/>
</dbReference>
<dbReference type="PANTHER" id="PTHR13395:SF6">
    <property type="entry name" value="SISTER CHROMATID COHESION PROTEIN DCC1"/>
    <property type="match status" value="1"/>
</dbReference>
<dbReference type="SMR" id="A0A8T3BHU6"/>
<reference evidence="3" key="1">
    <citation type="journal article" date="2022" name="Front. Genet.">
        <title>Chromosome-Scale Assembly of the Dendrobium nobile Genome Provides Insights Into the Molecular Mechanism of the Biosynthesis of the Medicinal Active Ingredient of Dendrobium.</title>
        <authorList>
            <person name="Xu Q."/>
            <person name="Niu S.-C."/>
            <person name="Li K.-L."/>
            <person name="Zheng P.-J."/>
            <person name="Zhang X.-J."/>
            <person name="Jia Y."/>
            <person name="Liu Y."/>
            <person name="Niu Y.-X."/>
            <person name="Yu L.-H."/>
            <person name="Chen D.-F."/>
            <person name="Zhang G.-Q."/>
        </authorList>
    </citation>
    <scope>NUCLEOTIDE SEQUENCE</scope>
    <source>
        <tissue evidence="3">Leaf</tissue>
    </source>
</reference>
<gene>
    <name evidence="3" type="ORF">KFK09_011277</name>
</gene>
<keyword evidence="2" id="KW-0235">DNA replication</keyword>
<evidence type="ECO:0008006" key="5">
    <source>
        <dbReference type="Google" id="ProtNLM"/>
    </source>
</evidence>
<dbReference type="GO" id="GO:0000775">
    <property type="term" value="C:chromosome, centromeric region"/>
    <property type="evidence" value="ECO:0007669"/>
    <property type="project" value="TreeGrafter"/>
</dbReference>
<evidence type="ECO:0000313" key="3">
    <source>
        <dbReference type="EMBL" id="KAI0510668.1"/>
    </source>
</evidence>
<dbReference type="InterPro" id="IPR019128">
    <property type="entry name" value="Dcc1"/>
</dbReference>
<evidence type="ECO:0000256" key="2">
    <source>
        <dbReference type="ARBA" id="ARBA00022705"/>
    </source>
</evidence>
<dbReference type="Pfam" id="PF09724">
    <property type="entry name" value="Dcc1"/>
    <property type="match status" value="1"/>
</dbReference>
<protein>
    <recommendedName>
        <fullName evidence="5">Sister chromatid cohesion protein DCC1</fullName>
    </recommendedName>
</protein>
<evidence type="ECO:0000256" key="1">
    <source>
        <dbReference type="ARBA" id="ARBA00007017"/>
    </source>
</evidence>
<organism evidence="3 4">
    <name type="scientific">Dendrobium nobile</name>
    <name type="common">Orchid</name>
    <dbReference type="NCBI Taxonomy" id="94219"/>
    <lineage>
        <taxon>Eukaryota</taxon>
        <taxon>Viridiplantae</taxon>
        <taxon>Streptophyta</taxon>
        <taxon>Embryophyta</taxon>
        <taxon>Tracheophyta</taxon>
        <taxon>Spermatophyta</taxon>
        <taxon>Magnoliopsida</taxon>
        <taxon>Liliopsida</taxon>
        <taxon>Asparagales</taxon>
        <taxon>Orchidaceae</taxon>
        <taxon>Epidendroideae</taxon>
        <taxon>Malaxideae</taxon>
        <taxon>Dendrobiinae</taxon>
        <taxon>Dendrobium</taxon>
    </lineage>
</organism>
<dbReference type="AlphaFoldDB" id="A0A8T3BHU6"/>
<comment type="similarity">
    <text evidence="1">Belongs to the DCC1 family.</text>
</comment>
<accession>A0A8T3BHU6</accession>
<name>A0A8T3BHU6_DENNO</name>
<keyword evidence="4" id="KW-1185">Reference proteome</keyword>
<evidence type="ECO:0000313" key="4">
    <source>
        <dbReference type="Proteomes" id="UP000829196"/>
    </source>
</evidence>
<dbReference type="GO" id="GO:0034088">
    <property type="term" value="P:maintenance of mitotic sister chromatid cohesion"/>
    <property type="evidence" value="ECO:0007669"/>
    <property type="project" value="TreeGrafter"/>
</dbReference>
<proteinExistence type="inferred from homology"/>
<sequence length="393" mass="44155">MEVQKKREGWEGQAEASLSLTPGSSIPICYHSQFGSHDDLLLLEVDDKLLPDVLGNRVSIRGQPDEDAVLCTLSSTYAMKFVGTSNSVFLIPPGDSIPAMKTTSANDEMSTSVVASVITVAPGNIELIQAAPKLDKLQKLLSENPYNLEEDLSSSSVHSGGLHRWQDLVETIQASEEEIRAALKSLSAVEVDGYWRIVDDKTMYETLEMILRNSVLHDWKISALSEDCVLSTMEADGFPPRIVSHCLETHGSKVYCSNDNLWRLDEKRVCLRFALRVLSGGKMKLESFMDKWEHNIPPGMKADLKMLEGEVLYEKLGVEEWIRAFSVSALPSDPANRFAALFRERQKWEWKDLEPYIRDIRVPGLSTEGLLIKYTRRTQPNAEAEPIFSSRYT</sequence>
<dbReference type="OrthoDB" id="5199543at2759"/>
<comment type="caution">
    <text evidence="3">The sequence shown here is derived from an EMBL/GenBank/DDBJ whole genome shotgun (WGS) entry which is preliminary data.</text>
</comment>
<dbReference type="GO" id="GO:0006260">
    <property type="term" value="P:DNA replication"/>
    <property type="evidence" value="ECO:0007669"/>
    <property type="project" value="UniProtKB-KW"/>
</dbReference>
<dbReference type="GO" id="GO:0031390">
    <property type="term" value="C:Ctf18 RFC-like complex"/>
    <property type="evidence" value="ECO:0007669"/>
    <property type="project" value="InterPro"/>
</dbReference>
<dbReference type="Proteomes" id="UP000829196">
    <property type="component" value="Unassembled WGS sequence"/>
</dbReference>
<dbReference type="EMBL" id="JAGYWB010000009">
    <property type="protein sequence ID" value="KAI0510668.1"/>
    <property type="molecule type" value="Genomic_DNA"/>
</dbReference>
<dbReference type="GO" id="GO:0000785">
    <property type="term" value="C:chromatin"/>
    <property type="evidence" value="ECO:0007669"/>
    <property type="project" value="TreeGrafter"/>
</dbReference>